<gene>
    <name evidence="2" type="ORF">E5Z56_09415</name>
</gene>
<evidence type="ECO:0000313" key="2">
    <source>
        <dbReference type="EMBL" id="QCT07561.1"/>
    </source>
</evidence>
<sequence length="226" mass="26003">MVEVFVLKPVRIWFTKDNECKYISHLDLNRVVMRALHKSKLNIWHTEGFNPHPFVTFALPLSLGFKGVKETMDIKLLDDDYNKEEIISALNNCLPSGIKVYDVTEPVMKAGKIAQALFEITLYPETVDLDTLYNNFTELLNQPEILVMKKTKKKGLKEIDIKPHILKVNVTKEDDCVKCNMLLPAGSTTNINPTLFINAYNEKYSDDVIYRITRLDVFNDKGESFK</sequence>
<reference evidence="2 3" key="1">
    <citation type="submission" date="2019-04" db="EMBL/GenBank/DDBJ databases">
        <authorList>
            <person name="Embree M."/>
            <person name="Gaffney J.R."/>
        </authorList>
    </citation>
    <scope>NUCLEOTIDE SEQUENCE [LARGE SCALE GENOMIC DNA]</scope>
    <source>
        <strain evidence="2 3">JE7A12</strain>
    </source>
</reference>
<dbReference type="Pfam" id="PF10105">
    <property type="entry name" value="DUF2344"/>
    <property type="match status" value="1"/>
</dbReference>
<proteinExistence type="predicted"/>
<feature type="domain" description="DUF2344" evidence="1">
    <location>
        <begin position="10"/>
        <end position="193"/>
    </location>
</feature>
<evidence type="ECO:0000313" key="3">
    <source>
        <dbReference type="Proteomes" id="UP000301475"/>
    </source>
</evidence>
<dbReference type="OrthoDB" id="9780488at2"/>
<protein>
    <submittedName>
        <fullName evidence="2">DUF2344 domain-containing protein</fullName>
    </submittedName>
</protein>
<dbReference type="NCBIfam" id="TIGR03936">
    <property type="entry name" value="sam_1_link_chp"/>
    <property type="match status" value="1"/>
</dbReference>
<organism evidence="2 3">
    <name type="scientific">Ruminococcus bovis</name>
    <dbReference type="NCBI Taxonomy" id="2564099"/>
    <lineage>
        <taxon>Bacteria</taxon>
        <taxon>Bacillati</taxon>
        <taxon>Bacillota</taxon>
        <taxon>Clostridia</taxon>
        <taxon>Eubacteriales</taxon>
        <taxon>Oscillospiraceae</taxon>
        <taxon>Ruminococcus</taxon>
    </lineage>
</organism>
<dbReference type="InterPro" id="IPR018768">
    <property type="entry name" value="DUF2344"/>
</dbReference>
<dbReference type="AlphaFoldDB" id="A0A4P8XWN9"/>
<evidence type="ECO:0000259" key="1">
    <source>
        <dbReference type="Pfam" id="PF10105"/>
    </source>
</evidence>
<name>A0A4P8XWN9_9FIRM</name>
<dbReference type="KEGG" id="ruj:E5Z56_09415"/>
<dbReference type="EMBL" id="CP039381">
    <property type="protein sequence ID" value="QCT07561.1"/>
    <property type="molecule type" value="Genomic_DNA"/>
</dbReference>
<dbReference type="Proteomes" id="UP000301475">
    <property type="component" value="Chromosome"/>
</dbReference>
<keyword evidence="3" id="KW-1185">Reference proteome</keyword>
<accession>A0A4P8XWN9</accession>